<dbReference type="PANTHER" id="PTHR16056:SF2">
    <property type="entry name" value="TESTIS-EXPRESSED PROTEIN 10"/>
    <property type="match status" value="1"/>
</dbReference>
<dbReference type="InterPro" id="IPR024679">
    <property type="entry name" value="Ipi1_N"/>
</dbReference>
<dbReference type="STRING" id="188477.A0A3S1B8N3"/>
<protein>
    <recommendedName>
        <fullName evidence="4">Pre-rRNA-processing protein Ipi1 N-terminal domain-containing protein</fullName>
    </recommendedName>
</protein>
<dbReference type="OrthoDB" id="361362at2759"/>
<dbReference type="InterPro" id="IPR011989">
    <property type="entry name" value="ARM-like"/>
</dbReference>
<dbReference type="InterPro" id="IPR016024">
    <property type="entry name" value="ARM-type_fold"/>
</dbReference>
<comment type="subcellular location">
    <subcellularLocation>
        <location evidence="1">Nucleus</location>
    </subcellularLocation>
</comment>
<reference evidence="5 6" key="1">
    <citation type="submission" date="2019-01" db="EMBL/GenBank/DDBJ databases">
        <title>A draft genome assembly of the solar-powered sea slug Elysia chlorotica.</title>
        <authorList>
            <person name="Cai H."/>
            <person name="Li Q."/>
            <person name="Fang X."/>
            <person name="Li J."/>
            <person name="Curtis N.E."/>
            <person name="Altenburger A."/>
            <person name="Shibata T."/>
            <person name="Feng M."/>
            <person name="Maeda T."/>
            <person name="Schwartz J.A."/>
            <person name="Shigenobu S."/>
            <person name="Lundholm N."/>
            <person name="Nishiyama T."/>
            <person name="Yang H."/>
            <person name="Hasebe M."/>
            <person name="Li S."/>
            <person name="Pierce S.K."/>
            <person name="Wang J."/>
        </authorList>
    </citation>
    <scope>NUCLEOTIDE SEQUENCE [LARGE SCALE GENOMIC DNA]</scope>
    <source>
        <strain evidence="5">EC2010</strain>
        <tissue evidence="5">Whole organism of an adult</tissue>
    </source>
</reference>
<evidence type="ECO:0000313" key="6">
    <source>
        <dbReference type="Proteomes" id="UP000271974"/>
    </source>
</evidence>
<organism evidence="5 6">
    <name type="scientific">Elysia chlorotica</name>
    <name type="common">Eastern emerald elysia</name>
    <name type="synonym">Sea slug</name>
    <dbReference type="NCBI Taxonomy" id="188477"/>
    <lineage>
        <taxon>Eukaryota</taxon>
        <taxon>Metazoa</taxon>
        <taxon>Spiralia</taxon>
        <taxon>Lophotrochozoa</taxon>
        <taxon>Mollusca</taxon>
        <taxon>Gastropoda</taxon>
        <taxon>Heterobranchia</taxon>
        <taxon>Euthyneura</taxon>
        <taxon>Panpulmonata</taxon>
        <taxon>Sacoglossa</taxon>
        <taxon>Placobranchoidea</taxon>
        <taxon>Plakobranchidae</taxon>
        <taxon>Elysia</taxon>
    </lineage>
</organism>
<dbReference type="Gene3D" id="1.25.10.10">
    <property type="entry name" value="Leucine-rich Repeat Variant"/>
    <property type="match status" value="1"/>
</dbReference>
<evidence type="ECO:0000256" key="2">
    <source>
        <dbReference type="ARBA" id="ARBA00006427"/>
    </source>
</evidence>
<evidence type="ECO:0000256" key="1">
    <source>
        <dbReference type="ARBA" id="ARBA00004123"/>
    </source>
</evidence>
<dbReference type="Pfam" id="PF12333">
    <property type="entry name" value="Ipi1_N"/>
    <property type="match status" value="1"/>
</dbReference>
<dbReference type="Proteomes" id="UP000271974">
    <property type="component" value="Unassembled WGS sequence"/>
</dbReference>
<evidence type="ECO:0000313" key="5">
    <source>
        <dbReference type="EMBL" id="RUS78622.1"/>
    </source>
</evidence>
<dbReference type="EMBL" id="RQTK01000499">
    <property type="protein sequence ID" value="RUS78622.1"/>
    <property type="molecule type" value="Genomic_DNA"/>
</dbReference>
<keyword evidence="6" id="KW-1185">Reference proteome</keyword>
<gene>
    <name evidence="5" type="ORF">EGW08_013628</name>
</gene>
<dbReference type="AlphaFoldDB" id="A0A3S1B8N3"/>
<dbReference type="SUPFAM" id="SSF48371">
    <property type="entry name" value="ARM repeat"/>
    <property type="match status" value="1"/>
</dbReference>
<proteinExistence type="inferred from homology"/>
<comment type="caution">
    <text evidence="5">The sequence shown here is derived from an EMBL/GenBank/DDBJ whole genome shotgun (WGS) entry which is preliminary data.</text>
</comment>
<evidence type="ECO:0000256" key="3">
    <source>
        <dbReference type="ARBA" id="ARBA00023242"/>
    </source>
</evidence>
<dbReference type="PANTHER" id="PTHR16056">
    <property type="entry name" value="REGULATOR OF MICROTUBULE DYNAMICS PROTEIN"/>
    <property type="match status" value="1"/>
</dbReference>
<sequence>MPKSKKKKRQDFQKVKLKVGKRLPKGDNVTNLSFKTRQIQLTQRLKEDDGQGLFTKKKENVQDLLRQCDHYSCNSRLSAVMGLREIWLADHTELMVPTNVHGYSAVLKKLSSLLIDGESTVRHAAVNLFKVILHKLTRETTAHIDRLLGGSLFSHLHTYLCCAMNHVHEDVRLDALLLYDVLLETCPALVVRQTGGLLRNLVGLLTTPSLSQMSSRGDVTAQKLSLNPERRLPVKLFRVKVLSRIKQTLTAALNDKLDRSGNCHAPLEGNLVWSLHNDHSNKRKAPNTIITSRTASNRFQTMLNGGSHDLDDYITNPASLKSFVDLCVPVMIQCWREARSDSDMQHESTGLLSSDSMEVILLAVSVIQLLFVLSSNAKKEKPQGQAASLSLMLPKEGVTNFEPTLEKLLMAGFPYSAQVEVVPNKKKKKHIGSKIQTNSSSKASVSDLNLGVCDIMSTMCANCGAEVNKVLMKKMSRHVTLLLREAPSASQCRVVIRVIRNVFLNPNTAGFFTKVYKAALQNYFAATPKSQNKKMFYGLFAEMGQVWDGWSRTRDSMEPESVFRYKANQDIEDTLVGFFQSLPTLAVTAHSLGDVEWTLSVLRLMRHGHVHFHSAPFSDNLTQVLDPVQGLFASSDEDVQKNVCAVISTGTPFAKDNLRQLLHLLRCPPENPAILNRKSSSCVSHVLFAMFANIRACVPLNSQLEVKQMTASQHQLLSDYLRFLFSLQIGFTGEDLDKICPSISGQEQKQPWLDIIFTVSEAQWKRHVEISEIVAK</sequence>
<name>A0A3S1B8N3_ELYCH</name>
<comment type="similarity">
    <text evidence="2">Belongs to the IPI1/TEX10 family.</text>
</comment>
<keyword evidence="3" id="KW-0539">Nucleus</keyword>
<accession>A0A3S1B8N3</accession>
<dbReference type="GO" id="GO:0071339">
    <property type="term" value="C:MLL1 complex"/>
    <property type="evidence" value="ECO:0007669"/>
    <property type="project" value="TreeGrafter"/>
</dbReference>
<evidence type="ECO:0000259" key="4">
    <source>
        <dbReference type="Pfam" id="PF12333"/>
    </source>
</evidence>
<feature type="domain" description="Pre-rRNA-processing protein Ipi1 N-terminal" evidence="4">
    <location>
        <begin position="153"/>
        <end position="249"/>
    </location>
</feature>